<accession>A0A443SPZ6</accession>
<dbReference type="AlphaFoldDB" id="A0A443SPZ6"/>
<evidence type="ECO:0000313" key="1">
    <source>
        <dbReference type="EMBL" id="RWS29610.1"/>
    </source>
</evidence>
<gene>
    <name evidence="1" type="ORF">B4U80_03070</name>
</gene>
<protein>
    <submittedName>
        <fullName evidence="1">Uncharacterized protein</fullName>
    </submittedName>
</protein>
<organism evidence="1 2">
    <name type="scientific">Leptotrombidium deliense</name>
    <dbReference type="NCBI Taxonomy" id="299467"/>
    <lineage>
        <taxon>Eukaryota</taxon>
        <taxon>Metazoa</taxon>
        <taxon>Ecdysozoa</taxon>
        <taxon>Arthropoda</taxon>
        <taxon>Chelicerata</taxon>
        <taxon>Arachnida</taxon>
        <taxon>Acari</taxon>
        <taxon>Acariformes</taxon>
        <taxon>Trombidiformes</taxon>
        <taxon>Prostigmata</taxon>
        <taxon>Anystina</taxon>
        <taxon>Parasitengona</taxon>
        <taxon>Trombiculoidea</taxon>
        <taxon>Trombiculidae</taxon>
        <taxon>Leptotrombidium</taxon>
    </lineage>
</organism>
<proteinExistence type="predicted"/>
<dbReference type="VEuPathDB" id="VectorBase:LDEU002430"/>
<dbReference type="EMBL" id="NCKV01000835">
    <property type="protein sequence ID" value="RWS29610.1"/>
    <property type="molecule type" value="Genomic_DNA"/>
</dbReference>
<reference evidence="1 2" key="1">
    <citation type="journal article" date="2018" name="Gigascience">
        <title>Genomes of trombidid mites reveal novel predicted allergens and laterally-transferred genes associated with secondary metabolism.</title>
        <authorList>
            <person name="Dong X."/>
            <person name="Chaisiri K."/>
            <person name="Xia D."/>
            <person name="Armstrong S.D."/>
            <person name="Fang Y."/>
            <person name="Donnelly M.J."/>
            <person name="Kadowaki T."/>
            <person name="McGarry J.W."/>
            <person name="Darby A.C."/>
            <person name="Makepeace B.L."/>
        </authorList>
    </citation>
    <scope>NUCLEOTIDE SEQUENCE [LARGE SCALE GENOMIC DNA]</scope>
    <source>
        <strain evidence="1">UoL-UT</strain>
    </source>
</reference>
<sequence>MCRKVRRRIFQNECIRRRNVGPTNSTSF</sequence>
<dbReference type="Proteomes" id="UP000288716">
    <property type="component" value="Unassembled WGS sequence"/>
</dbReference>
<comment type="caution">
    <text evidence="1">The sequence shown here is derived from an EMBL/GenBank/DDBJ whole genome shotgun (WGS) entry which is preliminary data.</text>
</comment>
<evidence type="ECO:0000313" key="2">
    <source>
        <dbReference type="Proteomes" id="UP000288716"/>
    </source>
</evidence>
<name>A0A443SPZ6_9ACAR</name>
<keyword evidence="2" id="KW-1185">Reference proteome</keyword>